<evidence type="ECO:0000313" key="3">
    <source>
        <dbReference type="EMBL" id="TCB99269.1"/>
    </source>
</evidence>
<sequence>MPPPAGSQVSRVPAQRTPPEELAPPTVAPAPQRPRRRVRTVLAVVAGVLAAMCLGGGVVGYLVYDRVTTPDRSTPDVVVVAYLQATLISPDPNRAALYTCGSSLSAVEAFRQQIEEREQDLEVKFSINLEHVIVSQTSPDDAIVTLNIRRSAYIDGVPQSLTDSWRFQVVNRHDWRVCGGEPVI</sequence>
<organism evidence="3 4">
    <name type="scientific">Micromonospora zingiberis</name>
    <dbReference type="NCBI Taxonomy" id="2053011"/>
    <lineage>
        <taxon>Bacteria</taxon>
        <taxon>Bacillati</taxon>
        <taxon>Actinomycetota</taxon>
        <taxon>Actinomycetes</taxon>
        <taxon>Micromonosporales</taxon>
        <taxon>Micromonosporaceae</taxon>
        <taxon>Micromonospora</taxon>
    </lineage>
</organism>
<dbReference type="Proteomes" id="UP000292274">
    <property type="component" value="Unassembled WGS sequence"/>
</dbReference>
<accession>A0A4R0GTP1</accession>
<keyword evidence="2" id="KW-1133">Transmembrane helix</keyword>
<protein>
    <submittedName>
        <fullName evidence="3">Uncharacterized protein</fullName>
    </submittedName>
</protein>
<reference evidence="3 4" key="1">
    <citation type="submission" date="2019-02" db="EMBL/GenBank/DDBJ databases">
        <title>Jishengella sp. nov., isolated from a root of Zingiber montanum.</title>
        <authorList>
            <person name="Kuncharoen N."/>
            <person name="Kudo T."/>
            <person name="Masahiro Y."/>
            <person name="Ohkuma M."/>
            <person name="Tanasupawat S."/>
        </authorList>
    </citation>
    <scope>NUCLEOTIDE SEQUENCE [LARGE SCALE GENOMIC DNA]</scope>
    <source>
        <strain evidence="3 4">PLAI 1-1</strain>
    </source>
</reference>
<keyword evidence="2" id="KW-0472">Membrane</keyword>
<dbReference type="EMBL" id="SJJR01000003">
    <property type="protein sequence ID" value="TCB99269.1"/>
    <property type="molecule type" value="Genomic_DNA"/>
</dbReference>
<gene>
    <name evidence="3" type="ORF">E0H26_05875</name>
</gene>
<keyword evidence="4" id="KW-1185">Reference proteome</keyword>
<feature type="transmembrane region" description="Helical" evidence="2">
    <location>
        <begin position="41"/>
        <end position="64"/>
    </location>
</feature>
<name>A0A4R0GTP1_9ACTN</name>
<proteinExistence type="predicted"/>
<evidence type="ECO:0000256" key="1">
    <source>
        <dbReference type="SAM" id="MobiDB-lite"/>
    </source>
</evidence>
<evidence type="ECO:0000313" key="4">
    <source>
        <dbReference type="Proteomes" id="UP000292274"/>
    </source>
</evidence>
<dbReference type="AlphaFoldDB" id="A0A4R0GTP1"/>
<keyword evidence="2" id="KW-0812">Transmembrane</keyword>
<dbReference type="RefSeq" id="WP_131302590.1">
    <property type="nucleotide sequence ID" value="NZ_SJJR01000003.1"/>
</dbReference>
<feature type="region of interest" description="Disordered" evidence="1">
    <location>
        <begin position="1"/>
        <end position="34"/>
    </location>
</feature>
<dbReference type="OrthoDB" id="5195835at2"/>
<evidence type="ECO:0000256" key="2">
    <source>
        <dbReference type="SAM" id="Phobius"/>
    </source>
</evidence>
<comment type="caution">
    <text evidence="3">The sequence shown here is derived from an EMBL/GenBank/DDBJ whole genome shotgun (WGS) entry which is preliminary data.</text>
</comment>